<reference evidence="1 2" key="1">
    <citation type="journal article" date="2019" name="Commun. Biol.">
        <title>The bagworm genome reveals a unique fibroin gene that provides high tensile strength.</title>
        <authorList>
            <person name="Kono N."/>
            <person name="Nakamura H."/>
            <person name="Ohtoshi R."/>
            <person name="Tomita M."/>
            <person name="Numata K."/>
            <person name="Arakawa K."/>
        </authorList>
    </citation>
    <scope>NUCLEOTIDE SEQUENCE [LARGE SCALE GENOMIC DNA]</scope>
</reference>
<keyword evidence="2" id="KW-1185">Reference proteome</keyword>
<dbReference type="AlphaFoldDB" id="A0A4C1SQK2"/>
<protein>
    <submittedName>
        <fullName evidence="1">Uncharacterized protein</fullName>
    </submittedName>
</protein>
<evidence type="ECO:0000313" key="1">
    <source>
        <dbReference type="EMBL" id="GBP03508.1"/>
    </source>
</evidence>
<gene>
    <name evidence="1" type="ORF">EVAR_100422_1</name>
</gene>
<name>A0A4C1SQK2_EUMVA</name>
<evidence type="ECO:0000313" key="2">
    <source>
        <dbReference type="Proteomes" id="UP000299102"/>
    </source>
</evidence>
<organism evidence="1 2">
    <name type="scientific">Eumeta variegata</name>
    <name type="common">Bagworm moth</name>
    <name type="synonym">Eumeta japonica</name>
    <dbReference type="NCBI Taxonomy" id="151549"/>
    <lineage>
        <taxon>Eukaryota</taxon>
        <taxon>Metazoa</taxon>
        <taxon>Ecdysozoa</taxon>
        <taxon>Arthropoda</taxon>
        <taxon>Hexapoda</taxon>
        <taxon>Insecta</taxon>
        <taxon>Pterygota</taxon>
        <taxon>Neoptera</taxon>
        <taxon>Endopterygota</taxon>
        <taxon>Lepidoptera</taxon>
        <taxon>Glossata</taxon>
        <taxon>Ditrysia</taxon>
        <taxon>Tineoidea</taxon>
        <taxon>Psychidae</taxon>
        <taxon>Oiketicinae</taxon>
        <taxon>Eumeta</taxon>
    </lineage>
</organism>
<sequence>MLHAHERRGRREYKIASKWRIRGIEPLSALCRADAARRVRFVPTANLSGPDQPNKRVLDLTRGSSTKLSINVLSVPCRYVESSRCIGHKTLKLRSTRRGTVAVCCDVAFDVASKGGELSWTPPRHR</sequence>
<dbReference type="Proteomes" id="UP000299102">
    <property type="component" value="Unassembled WGS sequence"/>
</dbReference>
<proteinExistence type="predicted"/>
<comment type="caution">
    <text evidence="1">The sequence shown here is derived from an EMBL/GenBank/DDBJ whole genome shotgun (WGS) entry which is preliminary data.</text>
</comment>
<dbReference type="EMBL" id="BGZK01003664">
    <property type="protein sequence ID" value="GBP03508.1"/>
    <property type="molecule type" value="Genomic_DNA"/>
</dbReference>
<accession>A0A4C1SQK2</accession>